<reference evidence="1 2" key="1">
    <citation type="submission" date="2016-10" db="EMBL/GenBank/DDBJ databases">
        <authorList>
            <person name="de Groot N.N."/>
        </authorList>
    </citation>
    <scope>NUCLEOTIDE SEQUENCE [LARGE SCALE GENOMIC DNA]</scope>
    <source>
        <strain evidence="1 2">DSM 21800</strain>
    </source>
</reference>
<evidence type="ECO:0000313" key="1">
    <source>
        <dbReference type="EMBL" id="SDS39518.1"/>
    </source>
</evidence>
<gene>
    <name evidence="1" type="ORF">SAMN04489812_1779</name>
</gene>
<evidence type="ECO:0008006" key="3">
    <source>
        <dbReference type="Google" id="ProtNLM"/>
    </source>
</evidence>
<dbReference type="SUPFAM" id="SSF52540">
    <property type="entry name" value="P-loop containing nucleoside triphosphate hydrolases"/>
    <property type="match status" value="1"/>
</dbReference>
<dbReference type="EMBL" id="LT629772">
    <property type="protein sequence ID" value="SDS39518.1"/>
    <property type="molecule type" value="Genomic_DNA"/>
</dbReference>
<dbReference type="Proteomes" id="UP000199103">
    <property type="component" value="Chromosome I"/>
</dbReference>
<sequence>MPETTLAAETELPKTSTRLLMVTGPGRSGTSAVTGALSQLGVHVPPPLVDWNKSNRKGFFETRWVVDFQREVLKAAHTYEFDADPRAAARIADATDAATQEELSRWLHGAAAGHRQLVIKDPRSVWLHDLWERAATDSGLTLCFLTMLRHPTEVVGSRSTYYGTAKDPRKARDYAISKVAGWINVSLLNERQTRGRPRAYLRYTDLLADWRSALTGVRDAVGLELNADLSSGEPSPVDEFISPELHRIRTGWDELDVPDELRTIAEQTWDACCRLADEGGDTDLSTEFDDLSERYARSYRDAAAIASDTIDSAVARAAAESARKVRQEFEDRLRESEQASGSRLFEMKAAGAAGAKATVTRARRLSKRVVRRVRRRLDR</sequence>
<dbReference type="InterPro" id="IPR027417">
    <property type="entry name" value="P-loop_NTPase"/>
</dbReference>
<dbReference type="AlphaFoldDB" id="A0A1H1RUZ8"/>
<name>A0A1H1RUZ8_9ACTN</name>
<dbReference type="OrthoDB" id="5138950at2"/>
<accession>A0A1H1RUZ8</accession>
<dbReference type="Gene3D" id="3.40.50.300">
    <property type="entry name" value="P-loop containing nucleotide triphosphate hydrolases"/>
    <property type="match status" value="1"/>
</dbReference>
<organism evidence="1 2">
    <name type="scientific">Microlunatus soli</name>
    <dbReference type="NCBI Taxonomy" id="630515"/>
    <lineage>
        <taxon>Bacteria</taxon>
        <taxon>Bacillati</taxon>
        <taxon>Actinomycetota</taxon>
        <taxon>Actinomycetes</taxon>
        <taxon>Propionibacteriales</taxon>
        <taxon>Propionibacteriaceae</taxon>
        <taxon>Microlunatus</taxon>
    </lineage>
</organism>
<protein>
    <recommendedName>
        <fullName evidence="3">Sulfotransferase family protein</fullName>
    </recommendedName>
</protein>
<keyword evidence="2" id="KW-1185">Reference proteome</keyword>
<dbReference type="RefSeq" id="WP_091523128.1">
    <property type="nucleotide sequence ID" value="NZ_LT629772.1"/>
</dbReference>
<evidence type="ECO:0000313" key="2">
    <source>
        <dbReference type="Proteomes" id="UP000199103"/>
    </source>
</evidence>
<proteinExistence type="predicted"/>